<feature type="compositionally biased region" description="Polar residues" evidence="1">
    <location>
        <begin position="134"/>
        <end position="149"/>
    </location>
</feature>
<dbReference type="Proteomes" id="UP001501407">
    <property type="component" value="Unassembled WGS sequence"/>
</dbReference>
<dbReference type="EMBL" id="BAABKZ010000001">
    <property type="protein sequence ID" value="GAA5088798.1"/>
    <property type="molecule type" value="Genomic_DNA"/>
</dbReference>
<feature type="compositionally biased region" description="Basic and acidic residues" evidence="1">
    <location>
        <begin position="121"/>
        <end position="132"/>
    </location>
</feature>
<gene>
    <name evidence="2" type="ORF">GCM10025760_11740</name>
</gene>
<evidence type="ECO:0000313" key="2">
    <source>
        <dbReference type="EMBL" id="GAA5088798.1"/>
    </source>
</evidence>
<keyword evidence="3" id="KW-1185">Reference proteome</keyword>
<name>A0ABP9M3V0_9MICO</name>
<dbReference type="RefSeq" id="WP_194412991.1">
    <property type="nucleotide sequence ID" value="NZ_BAABKZ010000001.1"/>
</dbReference>
<proteinExistence type="predicted"/>
<feature type="compositionally biased region" description="Polar residues" evidence="1">
    <location>
        <begin position="59"/>
        <end position="75"/>
    </location>
</feature>
<comment type="caution">
    <text evidence="2">The sequence shown here is derived from an EMBL/GenBank/DDBJ whole genome shotgun (WGS) entry which is preliminary data.</text>
</comment>
<protein>
    <submittedName>
        <fullName evidence="2">Uncharacterized protein</fullName>
    </submittedName>
</protein>
<reference evidence="3" key="1">
    <citation type="journal article" date="2019" name="Int. J. Syst. Evol. Microbiol.">
        <title>The Global Catalogue of Microorganisms (GCM) 10K type strain sequencing project: providing services to taxonomists for standard genome sequencing and annotation.</title>
        <authorList>
            <consortium name="The Broad Institute Genomics Platform"/>
            <consortium name="The Broad Institute Genome Sequencing Center for Infectious Disease"/>
            <person name="Wu L."/>
            <person name="Ma J."/>
        </authorList>
    </citation>
    <scope>NUCLEOTIDE SEQUENCE [LARGE SCALE GENOMIC DNA]</scope>
    <source>
        <strain evidence="3">JCM 18959</strain>
    </source>
</reference>
<accession>A0ABP9M3V0</accession>
<evidence type="ECO:0000256" key="1">
    <source>
        <dbReference type="SAM" id="MobiDB-lite"/>
    </source>
</evidence>
<feature type="region of interest" description="Disordered" evidence="1">
    <location>
        <begin position="1"/>
        <end position="165"/>
    </location>
</feature>
<sequence length="231" mass="23236">MSTTGNEYEQPGVNYPDREDAGGATQTPGGDDAARDAQAGAAPAMGEPSPDAQPAGAWTESSGQETAGQSPTTAGTEPAADAPDGEPVAGQAGGAASTGPSEGALSGEPSHEAVGIGVVDGADHHGHDEGRDTLTASQAQRSTSGLGSEQEQRLPAMSQNNASDVDKVAGIVAQTRSDVGTEPLERIAEVLRQRLSQSGVDLPDHDIEELARQVYTGDADSPAEPGRDTSG</sequence>
<evidence type="ECO:0000313" key="3">
    <source>
        <dbReference type="Proteomes" id="UP001501407"/>
    </source>
</evidence>
<organism evidence="2 3">
    <name type="scientific">Microbacterium yannicii</name>
    <dbReference type="NCBI Taxonomy" id="671622"/>
    <lineage>
        <taxon>Bacteria</taxon>
        <taxon>Bacillati</taxon>
        <taxon>Actinomycetota</taxon>
        <taxon>Actinomycetes</taxon>
        <taxon>Micrococcales</taxon>
        <taxon>Microbacteriaceae</taxon>
        <taxon>Microbacterium</taxon>
    </lineage>
</organism>